<evidence type="ECO:0000259" key="1">
    <source>
        <dbReference type="Pfam" id="PF09346"/>
    </source>
</evidence>
<keyword evidence="3" id="KW-1185">Reference proteome</keyword>
<proteinExistence type="predicted"/>
<protein>
    <recommendedName>
        <fullName evidence="1">Knr4/Smi1-like domain-containing protein</fullName>
    </recommendedName>
</protein>
<dbReference type="RefSeq" id="WP_344926181.1">
    <property type="nucleotide sequence ID" value="NZ_BAABCW010000004.1"/>
</dbReference>
<feature type="domain" description="Knr4/Smi1-like" evidence="1">
    <location>
        <begin position="2"/>
        <end position="109"/>
    </location>
</feature>
<evidence type="ECO:0000313" key="3">
    <source>
        <dbReference type="Proteomes" id="UP001500459"/>
    </source>
</evidence>
<dbReference type="Pfam" id="PF09346">
    <property type="entry name" value="SMI1_KNR4"/>
    <property type="match status" value="1"/>
</dbReference>
<dbReference type="EMBL" id="BAABCW010000004">
    <property type="protein sequence ID" value="GAA4115321.1"/>
    <property type="molecule type" value="Genomic_DNA"/>
</dbReference>
<dbReference type="Proteomes" id="UP001500459">
    <property type="component" value="Unassembled WGS sequence"/>
</dbReference>
<organism evidence="2 3">
    <name type="scientific">Aquimarina addita</name>
    <dbReference type="NCBI Taxonomy" id="870485"/>
    <lineage>
        <taxon>Bacteria</taxon>
        <taxon>Pseudomonadati</taxon>
        <taxon>Bacteroidota</taxon>
        <taxon>Flavobacteriia</taxon>
        <taxon>Flavobacteriales</taxon>
        <taxon>Flavobacteriaceae</taxon>
        <taxon>Aquimarina</taxon>
    </lineage>
</organism>
<sequence length="147" mass="17463">MPDDLKLFYQWKNGQQQDSYEAFVNNSMFESLHNALEGNKELTRMIGYDFKIENWWNAHWIPIFSNGGGSYICYDLKGVFTKETGQIIEFWHDYDDRQVISPDLSSFIASLLWYYKTTPKKQFDEFFNIKDQLPVSQSFTVNQLLKK</sequence>
<dbReference type="InterPro" id="IPR037883">
    <property type="entry name" value="Knr4/Smi1-like_sf"/>
</dbReference>
<dbReference type="SUPFAM" id="SSF160631">
    <property type="entry name" value="SMI1/KNR4-like"/>
    <property type="match status" value="1"/>
</dbReference>
<accession>A0ABP7XGM1</accession>
<reference evidence="3" key="1">
    <citation type="journal article" date="2019" name="Int. J. Syst. Evol. Microbiol.">
        <title>The Global Catalogue of Microorganisms (GCM) 10K type strain sequencing project: providing services to taxonomists for standard genome sequencing and annotation.</title>
        <authorList>
            <consortium name="The Broad Institute Genomics Platform"/>
            <consortium name="The Broad Institute Genome Sequencing Center for Infectious Disease"/>
            <person name="Wu L."/>
            <person name="Ma J."/>
        </authorList>
    </citation>
    <scope>NUCLEOTIDE SEQUENCE [LARGE SCALE GENOMIC DNA]</scope>
    <source>
        <strain evidence="3">JCM 17106</strain>
    </source>
</reference>
<dbReference type="InterPro" id="IPR018958">
    <property type="entry name" value="Knr4/Smi1-like_dom"/>
</dbReference>
<comment type="caution">
    <text evidence="2">The sequence shown here is derived from an EMBL/GenBank/DDBJ whole genome shotgun (WGS) entry which is preliminary data.</text>
</comment>
<dbReference type="Gene3D" id="3.40.1580.10">
    <property type="entry name" value="SMI1/KNR4-like"/>
    <property type="match status" value="1"/>
</dbReference>
<name>A0ABP7XGM1_9FLAO</name>
<gene>
    <name evidence="2" type="ORF">GCM10022393_15460</name>
</gene>
<evidence type="ECO:0000313" key="2">
    <source>
        <dbReference type="EMBL" id="GAA4115321.1"/>
    </source>
</evidence>